<evidence type="ECO:0000256" key="2">
    <source>
        <dbReference type="ARBA" id="ARBA00022737"/>
    </source>
</evidence>
<evidence type="ECO:0000256" key="3">
    <source>
        <dbReference type="ARBA" id="ARBA00022833"/>
    </source>
</evidence>
<dbReference type="RefSeq" id="XP_004344802.1">
    <property type="nucleotide sequence ID" value="XM_004344752.2"/>
</dbReference>
<dbReference type="VEuPathDB" id="AmoebaDB:ACA1_282230"/>
<dbReference type="EMBL" id="KB007908">
    <property type="protein sequence ID" value="ELR21059.1"/>
    <property type="molecule type" value="Genomic_DNA"/>
</dbReference>
<dbReference type="GeneID" id="14921934"/>
<feature type="domain" description="LIM zinc-binding" evidence="6">
    <location>
        <begin position="88"/>
        <end position="148"/>
    </location>
</feature>
<keyword evidence="3 5" id="KW-0862">Zinc</keyword>
<accession>L8H6D2</accession>
<evidence type="ECO:0000256" key="4">
    <source>
        <dbReference type="ARBA" id="ARBA00023038"/>
    </source>
</evidence>
<keyword evidence="1 5" id="KW-0479">Metal-binding</keyword>
<protein>
    <submittedName>
        <fullName evidence="7">LIM domain containing protein</fullName>
    </submittedName>
</protein>
<evidence type="ECO:0000259" key="6">
    <source>
        <dbReference type="PROSITE" id="PS50023"/>
    </source>
</evidence>
<evidence type="ECO:0000256" key="1">
    <source>
        <dbReference type="ARBA" id="ARBA00022723"/>
    </source>
</evidence>
<dbReference type="Pfam" id="PF00412">
    <property type="entry name" value="LIM"/>
    <property type="match status" value="2"/>
</dbReference>
<dbReference type="SMART" id="SM00132">
    <property type="entry name" value="LIM"/>
    <property type="match status" value="2"/>
</dbReference>
<dbReference type="SUPFAM" id="SSF57716">
    <property type="entry name" value="Glucocorticoid receptor-like (DNA-binding domain)"/>
    <property type="match status" value="1"/>
</dbReference>
<keyword evidence="2" id="KW-0677">Repeat</keyword>
<reference evidence="7 8" key="1">
    <citation type="journal article" date="2013" name="Genome Biol.">
        <title>Genome of Acanthamoeba castellanii highlights extensive lateral gene transfer and early evolution of tyrosine kinase signaling.</title>
        <authorList>
            <person name="Clarke M."/>
            <person name="Lohan A.J."/>
            <person name="Liu B."/>
            <person name="Lagkouvardos I."/>
            <person name="Roy S."/>
            <person name="Zafar N."/>
            <person name="Bertelli C."/>
            <person name="Schilde C."/>
            <person name="Kianianmomeni A."/>
            <person name="Burglin T.R."/>
            <person name="Frech C."/>
            <person name="Turcotte B."/>
            <person name="Kopec K.O."/>
            <person name="Synnott J.M."/>
            <person name="Choo C."/>
            <person name="Paponov I."/>
            <person name="Finkler A."/>
            <person name="Soon Heng Tan C."/>
            <person name="Hutchins A.P."/>
            <person name="Weinmeier T."/>
            <person name="Rattei T."/>
            <person name="Chu J.S."/>
            <person name="Gimenez G."/>
            <person name="Irimia M."/>
            <person name="Rigden D.J."/>
            <person name="Fitzpatrick D.A."/>
            <person name="Lorenzo-Morales J."/>
            <person name="Bateman A."/>
            <person name="Chiu C.H."/>
            <person name="Tang P."/>
            <person name="Hegemann P."/>
            <person name="Fromm H."/>
            <person name="Raoult D."/>
            <person name="Greub G."/>
            <person name="Miranda-Saavedra D."/>
            <person name="Chen N."/>
            <person name="Nash P."/>
            <person name="Ginger M.L."/>
            <person name="Horn M."/>
            <person name="Schaap P."/>
            <person name="Caler L."/>
            <person name="Loftus B."/>
        </authorList>
    </citation>
    <scope>NUCLEOTIDE SEQUENCE [LARGE SCALE GENOMIC DNA]</scope>
    <source>
        <strain evidence="7 8">Neff</strain>
    </source>
</reference>
<dbReference type="Proteomes" id="UP000011083">
    <property type="component" value="Unassembled WGS sequence"/>
</dbReference>
<evidence type="ECO:0000313" key="7">
    <source>
        <dbReference type="EMBL" id="ELR21059.1"/>
    </source>
</evidence>
<keyword evidence="8" id="KW-1185">Reference proteome</keyword>
<dbReference type="PANTHER" id="PTHR24205:SF16">
    <property type="entry name" value="GH01042P-RELATED"/>
    <property type="match status" value="1"/>
</dbReference>
<dbReference type="PROSITE" id="PS00478">
    <property type="entry name" value="LIM_DOMAIN_1"/>
    <property type="match status" value="2"/>
</dbReference>
<dbReference type="GO" id="GO:0046872">
    <property type="term" value="F:metal ion binding"/>
    <property type="evidence" value="ECO:0007669"/>
    <property type="project" value="UniProtKB-KW"/>
</dbReference>
<keyword evidence="4 5" id="KW-0440">LIM domain</keyword>
<dbReference type="AlphaFoldDB" id="L8H6D2"/>
<feature type="non-terminal residue" evidence="7">
    <location>
        <position position="1"/>
    </location>
</feature>
<proteinExistence type="predicted"/>
<dbReference type="InterPro" id="IPR001781">
    <property type="entry name" value="Znf_LIM"/>
</dbReference>
<dbReference type="Gene3D" id="2.10.110.10">
    <property type="entry name" value="Cysteine Rich Protein"/>
    <property type="match status" value="2"/>
</dbReference>
<evidence type="ECO:0000256" key="5">
    <source>
        <dbReference type="PROSITE-ProRule" id="PRU00125"/>
    </source>
</evidence>
<dbReference type="STRING" id="1257118.L8H6D2"/>
<dbReference type="PROSITE" id="PS50023">
    <property type="entry name" value="LIM_DOMAIN_2"/>
    <property type="match status" value="1"/>
</dbReference>
<evidence type="ECO:0000313" key="8">
    <source>
        <dbReference type="Proteomes" id="UP000011083"/>
    </source>
</evidence>
<gene>
    <name evidence="7" type="ORF">ACA1_282230</name>
</gene>
<sequence length="163" mass="18087">MGSPLKKQFNYSSSDLPCAGCQEFFVETDAVVPWGSKEKRWHHQCFVCKGCSAKFELKEDKWMHPSGIAESAAGFPHCGDCYHRLLSVSCDRCKQPIAGAYVDLFGRKFHEECFCCDGCGERLTSGFVKRPADKKALCRKCVGKQAAGGFVIDPRTGQKKFAT</sequence>
<name>L8H6D2_ACACF</name>
<organism evidence="7 8">
    <name type="scientific">Acanthamoeba castellanii (strain ATCC 30010 / Neff)</name>
    <dbReference type="NCBI Taxonomy" id="1257118"/>
    <lineage>
        <taxon>Eukaryota</taxon>
        <taxon>Amoebozoa</taxon>
        <taxon>Discosea</taxon>
        <taxon>Longamoebia</taxon>
        <taxon>Centramoebida</taxon>
        <taxon>Acanthamoebidae</taxon>
        <taxon>Acanthamoeba</taxon>
    </lineage>
</organism>
<dbReference type="OrthoDB" id="15567at2759"/>
<dbReference type="KEGG" id="acan:ACA1_282230"/>
<dbReference type="PANTHER" id="PTHR24205">
    <property type="entry name" value="FOUR AND A HALF LIM DOMAINS PROTEIN"/>
    <property type="match status" value="1"/>
</dbReference>